<dbReference type="PRINTS" id="PR00932">
    <property type="entry name" value="AMINO1PTASE"/>
</dbReference>
<dbReference type="RefSeq" id="WP_226392485.1">
    <property type="nucleotide sequence ID" value="NZ_JADCKB010000009.1"/>
</dbReference>
<comment type="cofactor">
    <cofactor evidence="1 10">
        <name>Zn(2+)</name>
        <dbReference type="ChEBI" id="CHEBI:29105"/>
    </cofactor>
</comment>
<dbReference type="SUPFAM" id="SSF53187">
    <property type="entry name" value="Zn-dependent exopeptidases"/>
    <property type="match status" value="1"/>
</dbReference>
<reference evidence="11" key="1">
    <citation type="submission" date="2020-10" db="EMBL/GenBank/DDBJ databases">
        <title>ChiBAC.</title>
        <authorList>
            <person name="Zenner C."/>
            <person name="Hitch T.C.A."/>
            <person name="Clavel T."/>
        </authorList>
    </citation>
    <scope>NUCLEOTIDE SEQUENCE</scope>
    <source>
        <strain evidence="11">DSM 107454</strain>
    </source>
</reference>
<keyword evidence="5 9" id="KW-0479">Metal-binding</keyword>
<accession>A0A9D5M5J1</accession>
<sequence length="436" mass="47714">MSQEQTKELLEFIKQCPSSYHTISAAGKQLSDAGYIHLSEGEEWNIEKGGRYFVTRNLSSIIAFRIPENDFSGFMLTASHSESPAFKIKPDPEMNAENTYIKLNTEKYGGMILSSWLDRPLSIAGRVIINTGKGVATKLVHIDRDLLLIPSLAIHMNRSINENGALNPQKDMLPLFGDQTAEKQFWPMIAKAAGTQPENILGSDLFVYCRNEGTLWGHQNEFVSAPRLDDLQCVFGTLKGFLAGENPRSLPVFCVFDNEEVGSGTKQGAASTFLQDILQRICAALSLDHTEYLRRLSSSFMLSADNGHAVHPNQPDKADPGHRPRLNGGVVIKYNAAQKYTTDGVSEAIFQKICKTANVPVQKYVNRSDIPGGSTLGNLSAGKVSVNSADIGLAQLAMHSAFETAGAMDTLYLIEAVTAFYKTALFSDADGNYSFV</sequence>
<keyword evidence="6 9" id="KW-0378">Hydrolase</keyword>
<dbReference type="PANTHER" id="PTHR28570">
    <property type="entry name" value="ASPARTYL AMINOPEPTIDASE"/>
    <property type="match status" value="1"/>
</dbReference>
<dbReference type="GO" id="GO:0005737">
    <property type="term" value="C:cytoplasm"/>
    <property type="evidence" value="ECO:0007669"/>
    <property type="project" value="UniProtKB-ARBA"/>
</dbReference>
<dbReference type="InterPro" id="IPR001948">
    <property type="entry name" value="Peptidase_M18"/>
</dbReference>
<dbReference type="AlphaFoldDB" id="A0A9D5M5J1"/>
<evidence type="ECO:0000256" key="2">
    <source>
        <dbReference type="ARBA" id="ARBA00008290"/>
    </source>
</evidence>
<evidence type="ECO:0000313" key="11">
    <source>
        <dbReference type="EMBL" id="MBE5039934.1"/>
    </source>
</evidence>
<dbReference type="Gene3D" id="3.40.630.10">
    <property type="entry name" value="Zn peptidases"/>
    <property type="match status" value="1"/>
</dbReference>
<keyword evidence="8 9" id="KW-0482">Metalloprotease</keyword>
<keyword evidence="7 9" id="KW-0862">Zinc</keyword>
<dbReference type="EC" id="3.4.11.-" evidence="10"/>
<dbReference type="GO" id="GO:0004177">
    <property type="term" value="F:aminopeptidase activity"/>
    <property type="evidence" value="ECO:0007669"/>
    <property type="project" value="UniProtKB-KW"/>
</dbReference>
<dbReference type="GO" id="GO:0008270">
    <property type="term" value="F:zinc ion binding"/>
    <property type="evidence" value="ECO:0007669"/>
    <property type="project" value="InterPro"/>
</dbReference>
<organism evidence="11 12">
    <name type="scientific">Ructibacterium gallinarum</name>
    <dbReference type="NCBI Taxonomy" id="2779355"/>
    <lineage>
        <taxon>Bacteria</taxon>
        <taxon>Bacillati</taxon>
        <taxon>Bacillota</taxon>
        <taxon>Clostridia</taxon>
        <taxon>Eubacteriales</taxon>
        <taxon>Oscillospiraceae</taxon>
        <taxon>Ructibacterium</taxon>
    </lineage>
</organism>
<dbReference type="SUPFAM" id="SSF101821">
    <property type="entry name" value="Aminopeptidase/glucanase lid domain"/>
    <property type="match status" value="1"/>
</dbReference>
<dbReference type="Pfam" id="PF02127">
    <property type="entry name" value="Peptidase_M18"/>
    <property type="match status" value="1"/>
</dbReference>
<evidence type="ECO:0000256" key="7">
    <source>
        <dbReference type="ARBA" id="ARBA00022833"/>
    </source>
</evidence>
<dbReference type="Gene3D" id="2.30.250.10">
    <property type="entry name" value="Aminopeptidase i, Domain 2"/>
    <property type="match status" value="1"/>
</dbReference>
<evidence type="ECO:0000256" key="6">
    <source>
        <dbReference type="ARBA" id="ARBA00022801"/>
    </source>
</evidence>
<evidence type="ECO:0000256" key="4">
    <source>
        <dbReference type="ARBA" id="ARBA00022670"/>
    </source>
</evidence>
<dbReference type="GO" id="GO:0006508">
    <property type="term" value="P:proteolysis"/>
    <property type="evidence" value="ECO:0007669"/>
    <property type="project" value="UniProtKB-KW"/>
</dbReference>
<proteinExistence type="inferred from homology"/>
<dbReference type="CDD" id="cd05658">
    <property type="entry name" value="M18_DAP"/>
    <property type="match status" value="1"/>
</dbReference>
<evidence type="ECO:0000256" key="1">
    <source>
        <dbReference type="ARBA" id="ARBA00001947"/>
    </source>
</evidence>
<dbReference type="EMBL" id="JADCKB010000009">
    <property type="protein sequence ID" value="MBE5039934.1"/>
    <property type="molecule type" value="Genomic_DNA"/>
</dbReference>
<evidence type="ECO:0000256" key="3">
    <source>
        <dbReference type="ARBA" id="ARBA00022438"/>
    </source>
</evidence>
<dbReference type="NCBIfam" id="NF002759">
    <property type="entry name" value="PRK02813.1"/>
    <property type="match status" value="1"/>
</dbReference>
<evidence type="ECO:0000313" key="12">
    <source>
        <dbReference type="Proteomes" id="UP000806542"/>
    </source>
</evidence>
<comment type="caution">
    <text evidence="11">The sequence shown here is derived from an EMBL/GenBank/DDBJ whole genome shotgun (WGS) entry which is preliminary data.</text>
</comment>
<evidence type="ECO:0000256" key="8">
    <source>
        <dbReference type="ARBA" id="ARBA00023049"/>
    </source>
</evidence>
<dbReference type="Proteomes" id="UP000806542">
    <property type="component" value="Unassembled WGS sequence"/>
</dbReference>
<evidence type="ECO:0000256" key="5">
    <source>
        <dbReference type="ARBA" id="ARBA00022723"/>
    </source>
</evidence>
<gene>
    <name evidence="11" type="ORF">INF28_05590</name>
</gene>
<keyword evidence="4 9" id="KW-0645">Protease</keyword>
<keyword evidence="12" id="KW-1185">Reference proteome</keyword>
<evidence type="ECO:0000256" key="10">
    <source>
        <dbReference type="RuleBase" id="RU004387"/>
    </source>
</evidence>
<dbReference type="GO" id="GO:0008237">
    <property type="term" value="F:metallopeptidase activity"/>
    <property type="evidence" value="ECO:0007669"/>
    <property type="project" value="UniProtKB-KW"/>
</dbReference>
<comment type="similarity">
    <text evidence="2 9">Belongs to the peptidase M18 family.</text>
</comment>
<dbReference type="InterPro" id="IPR023358">
    <property type="entry name" value="Peptidase_M18_dom2"/>
</dbReference>
<name>A0A9D5M5J1_9FIRM</name>
<dbReference type="PANTHER" id="PTHR28570:SF3">
    <property type="entry name" value="ASPARTYL AMINOPEPTIDASE"/>
    <property type="match status" value="1"/>
</dbReference>
<protein>
    <recommendedName>
        <fullName evidence="10">M18 family aminopeptidase</fullName>
        <ecNumber evidence="10">3.4.11.-</ecNumber>
    </recommendedName>
</protein>
<keyword evidence="3 9" id="KW-0031">Aminopeptidase</keyword>
<evidence type="ECO:0000256" key="9">
    <source>
        <dbReference type="RuleBase" id="RU004386"/>
    </source>
</evidence>